<keyword evidence="2" id="KW-1185">Reference proteome</keyword>
<accession>A0A7U2HW07</accession>
<evidence type="ECO:0000313" key="2">
    <source>
        <dbReference type="Proteomes" id="UP000663193"/>
    </source>
</evidence>
<sequence>MHPPHVSNKATNYQPPFLLMVIQLDERAVRPIACQTVGTASPPKQEAVKPTSTPGATRIVPRANEFDLEAFRTLPWWHGRIPCELLVTGSVSSYHADSRMLRAHPTEEPDVRT</sequence>
<dbReference type="EMBL" id="CP069024">
    <property type="protein sequence ID" value="QRC92354.1"/>
    <property type="molecule type" value="Genomic_DNA"/>
</dbReference>
<proteinExistence type="predicted"/>
<gene>
    <name evidence="1" type="ORF">JI435_428180</name>
</gene>
<dbReference type="VEuPathDB" id="FungiDB:JI435_428180"/>
<organism evidence="1 2">
    <name type="scientific">Phaeosphaeria nodorum (strain SN15 / ATCC MYA-4574 / FGSC 10173)</name>
    <name type="common">Glume blotch fungus</name>
    <name type="synonym">Parastagonospora nodorum</name>
    <dbReference type="NCBI Taxonomy" id="321614"/>
    <lineage>
        <taxon>Eukaryota</taxon>
        <taxon>Fungi</taxon>
        <taxon>Dikarya</taxon>
        <taxon>Ascomycota</taxon>
        <taxon>Pezizomycotina</taxon>
        <taxon>Dothideomycetes</taxon>
        <taxon>Pleosporomycetidae</taxon>
        <taxon>Pleosporales</taxon>
        <taxon>Pleosporineae</taxon>
        <taxon>Phaeosphaeriaceae</taxon>
        <taxon>Parastagonospora</taxon>
    </lineage>
</organism>
<name>A0A7U2HW07_PHANO</name>
<reference evidence="2" key="1">
    <citation type="journal article" date="2021" name="BMC Genomics">
        <title>Chromosome-level genome assembly and manually-curated proteome of model necrotroph Parastagonospora nodorum Sn15 reveals a genome-wide trove of candidate effector homologs, and redundancy of virulence-related functions within an accessory chromosome.</title>
        <authorList>
            <person name="Bertazzoni S."/>
            <person name="Jones D.A.B."/>
            <person name="Phan H.T."/>
            <person name="Tan K.-C."/>
            <person name="Hane J.K."/>
        </authorList>
    </citation>
    <scope>NUCLEOTIDE SEQUENCE [LARGE SCALE GENOMIC DNA]</scope>
    <source>
        <strain evidence="2">SN15 / ATCC MYA-4574 / FGSC 10173)</strain>
    </source>
</reference>
<evidence type="ECO:0000313" key="1">
    <source>
        <dbReference type="EMBL" id="QRC92354.1"/>
    </source>
</evidence>
<dbReference type="Proteomes" id="UP000663193">
    <property type="component" value="Chromosome 2"/>
</dbReference>
<protein>
    <submittedName>
        <fullName evidence="1">Uncharacterized protein</fullName>
    </submittedName>
</protein>
<dbReference type="AlphaFoldDB" id="A0A7U2HW07"/>